<dbReference type="PANTHER" id="PTHR30532:SF28">
    <property type="entry name" value="PETROBACTIN-BINDING PROTEIN YCLQ"/>
    <property type="match status" value="1"/>
</dbReference>
<dbReference type="PROSITE" id="PS50983">
    <property type="entry name" value="FE_B12_PBP"/>
    <property type="match status" value="1"/>
</dbReference>
<keyword evidence="4" id="KW-0406">Ion transport</keyword>
<evidence type="ECO:0000313" key="8">
    <source>
        <dbReference type="EMBL" id="PAV94124.1"/>
    </source>
</evidence>
<keyword evidence="9" id="KW-1185">Reference proteome</keyword>
<feature type="chain" id="PRO_5012652166" description="Fe/B12 periplasmic-binding domain-containing protein" evidence="6">
    <location>
        <begin position="26"/>
        <end position="318"/>
    </location>
</feature>
<gene>
    <name evidence="8" type="ORF">CJD50_22490</name>
</gene>
<evidence type="ECO:0000256" key="2">
    <source>
        <dbReference type="ARBA" id="ARBA00008814"/>
    </source>
</evidence>
<evidence type="ECO:0000256" key="5">
    <source>
        <dbReference type="ARBA" id="ARBA00022729"/>
    </source>
</evidence>
<dbReference type="Gene3D" id="3.40.50.1980">
    <property type="entry name" value="Nitrogenase molybdenum iron protein domain"/>
    <property type="match status" value="2"/>
</dbReference>
<evidence type="ECO:0000256" key="1">
    <source>
        <dbReference type="ARBA" id="ARBA00004196"/>
    </source>
</evidence>
<dbReference type="Pfam" id="PF01497">
    <property type="entry name" value="Peripla_BP_2"/>
    <property type="match status" value="1"/>
</dbReference>
<dbReference type="SUPFAM" id="SSF53807">
    <property type="entry name" value="Helical backbone' metal receptor"/>
    <property type="match status" value="1"/>
</dbReference>
<evidence type="ECO:0000259" key="7">
    <source>
        <dbReference type="PROSITE" id="PS50983"/>
    </source>
</evidence>
<dbReference type="OrthoDB" id="63946at2"/>
<comment type="similarity">
    <text evidence="2">Belongs to the bacterial solute-binding protein 8 family.</text>
</comment>
<feature type="domain" description="Fe/B12 periplasmic-binding" evidence="7">
    <location>
        <begin position="61"/>
        <end position="318"/>
    </location>
</feature>
<dbReference type="InterPro" id="IPR002491">
    <property type="entry name" value="ABC_transptr_periplasmic_BD"/>
</dbReference>
<dbReference type="AlphaFoldDB" id="A0A2A2M6C3"/>
<proteinExistence type="inferred from homology"/>
<keyword evidence="3" id="KW-0813">Transport</keyword>
<dbReference type="InterPro" id="IPR051313">
    <property type="entry name" value="Bact_iron-sidero_bind"/>
</dbReference>
<feature type="signal peptide" evidence="6">
    <location>
        <begin position="1"/>
        <end position="25"/>
    </location>
</feature>
<reference evidence="8 9" key="1">
    <citation type="submission" date="2017-08" db="EMBL/GenBank/DDBJ databases">
        <title>Draft Genome Sequence of Hafnia alvei CITHA-6 Isolated from Raw Bovine Milk.</title>
        <authorList>
            <person name="Culligan E.P."/>
            <person name="Mcsweeney A."/>
            <person name="O'Doherty C."/>
            <person name="Gleeson E."/>
            <person name="O'Riordan D."/>
            <person name="Sleator R.D."/>
        </authorList>
    </citation>
    <scope>NUCLEOTIDE SEQUENCE [LARGE SCALE GENOMIC DNA]</scope>
    <source>
        <strain evidence="8 9">CITHA-6</strain>
    </source>
</reference>
<keyword evidence="4" id="KW-0408">Iron</keyword>
<comment type="subcellular location">
    <subcellularLocation>
        <location evidence="1">Cell envelope</location>
    </subcellularLocation>
</comment>
<evidence type="ECO:0000256" key="3">
    <source>
        <dbReference type="ARBA" id="ARBA00022448"/>
    </source>
</evidence>
<organism evidence="8 9">
    <name type="scientific">Hafnia paralvei</name>
    <dbReference type="NCBI Taxonomy" id="546367"/>
    <lineage>
        <taxon>Bacteria</taxon>
        <taxon>Pseudomonadati</taxon>
        <taxon>Pseudomonadota</taxon>
        <taxon>Gammaproteobacteria</taxon>
        <taxon>Enterobacterales</taxon>
        <taxon>Hafniaceae</taxon>
        <taxon>Hafnia</taxon>
    </lineage>
</organism>
<sequence length="318" mass="34343">MRIMKNISVVILTSILSLSSYSAVAKEPEKSVIAHVTSATANTLSITHAAGVTKVHKNPQRVVIFDFGTYDSLDKLGLTNRVVGLPKSIPSYIKDKVSPAVSVVGGMKEPDLKAIELLQPDLIIITGRQGGSYDALSAIAPTISLTTSPKDYLISVNKNAELLGAIFDKKEEAKSQINLLSQQLTSIKTEKEPSQLSALTLIHNDGRFAVIHQPIIFDVLGMKPAKVIQKERADKKKRVPLTTHEIAQANPDVIFIVDRSAAIGATPLNKMQFEDAELRSTAAFKNGKVVYLTPDLWYLSGGGLESTAAQMTEVANAL</sequence>
<keyword evidence="4" id="KW-0410">Iron transport</keyword>
<dbReference type="EMBL" id="NQMS01000019">
    <property type="protein sequence ID" value="PAV94124.1"/>
    <property type="molecule type" value="Genomic_DNA"/>
</dbReference>
<dbReference type="GO" id="GO:1901678">
    <property type="term" value="P:iron coordination entity transport"/>
    <property type="evidence" value="ECO:0007669"/>
    <property type="project" value="UniProtKB-ARBA"/>
</dbReference>
<evidence type="ECO:0000256" key="6">
    <source>
        <dbReference type="SAM" id="SignalP"/>
    </source>
</evidence>
<evidence type="ECO:0000256" key="4">
    <source>
        <dbReference type="ARBA" id="ARBA00022496"/>
    </source>
</evidence>
<dbReference type="GO" id="GO:0030288">
    <property type="term" value="C:outer membrane-bounded periplasmic space"/>
    <property type="evidence" value="ECO:0007669"/>
    <property type="project" value="TreeGrafter"/>
</dbReference>
<evidence type="ECO:0000313" key="9">
    <source>
        <dbReference type="Proteomes" id="UP000218796"/>
    </source>
</evidence>
<accession>A0A2A2M6C3</accession>
<comment type="caution">
    <text evidence="8">The sequence shown here is derived from an EMBL/GenBank/DDBJ whole genome shotgun (WGS) entry which is preliminary data.</text>
</comment>
<keyword evidence="5 6" id="KW-0732">Signal</keyword>
<name>A0A2A2M6C3_9GAMM</name>
<dbReference type="Proteomes" id="UP000218796">
    <property type="component" value="Unassembled WGS sequence"/>
</dbReference>
<dbReference type="PANTHER" id="PTHR30532">
    <property type="entry name" value="IRON III DICITRATE-BINDING PERIPLASMIC PROTEIN"/>
    <property type="match status" value="1"/>
</dbReference>
<protein>
    <recommendedName>
        <fullName evidence="7">Fe/B12 periplasmic-binding domain-containing protein</fullName>
    </recommendedName>
</protein>